<dbReference type="Proteomes" id="UP001501676">
    <property type="component" value="Unassembled WGS sequence"/>
</dbReference>
<organism evidence="2 3">
    <name type="scientific">Cryptosporangium minutisporangium</name>
    <dbReference type="NCBI Taxonomy" id="113569"/>
    <lineage>
        <taxon>Bacteria</taxon>
        <taxon>Bacillati</taxon>
        <taxon>Actinomycetota</taxon>
        <taxon>Actinomycetes</taxon>
        <taxon>Cryptosporangiales</taxon>
        <taxon>Cryptosporangiaceae</taxon>
        <taxon>Cryptosporangium</taxon>
    </lineage>
</organism>
<dbReference type="Gene3D" id="3.40.50.2020">
    <property type="match status" value="1"/>
</dbReference>
<comment type="similarity">
    <text evidence="1">Belongs to the ComF/GntX family.</text>
</comment>
<comment type="caution">
    <text evidence="2">The sequence shown here is derived from an EMBL/GenBank/DDBJ whole genome shotgun (WGS) entry which is preliminary data.</text>
</comment>
<keyword evidence="3" id="KW-1185">Reference proteome</keyword>
<dbReference type="InterPro" id="IPR051910">
    <property type="entry name" value="ComF/GntX_DNA_util-trans"/>
</dbReference>
<dbReference type="CDD" id="cd06223">
    <property type="entry name" value="PRTases_typeI"/>
    <property type="match status" value="1"/>
</dbReference>
<evidence type="ECO:0008006" key="4">
    <source>
        <dbReference type="Google" id="ProtNLM"/>
    </source>
</evidence>
<evidence type="ECO:0000313" key="3">
    <source>
        <dbReference type="Proteomes" id="UP001501676"/>
    </source>
</evidence>
<protein>
    <recommendedName>
        <fullName evidence="4">ComF family protein</fullName>
    </recommendedName>
</protein>
<dbReference type="SUPFAM" id="SSF53271">
    <property type="entry name" value="PRTase-like"/>
    <property type="match status" value="1"/>
</dbReference>
<gene>
    <name evidence="2" type="ORF">GCM10020369_50090</name>
</gene>
<dbReference type="EMBL" id="BAAAYN010000033">
    <property type="protein sequence ID" value="GAA3391581.1"/>
    <property type="molecule type" value="Genomic_DNA"/>
</dbReference>
<dbReference type="RefSeq" id="WP_345730646.1">
    <property type="nucleotide sequence ID" value="NZ_BAAAYN010000033.1"/>
</dbReference>
<accession>A0ABP6T4H9</accession>
<reference evidence="3" key="1">
    <citation type="journal article" date="2019" name="Int. J. Syst. Evol. Microbiol.">
        <title>The Global Catalogue of Microorganisms (GCM) 10K type strain sequencing project: providing services to taxonomists for standard genome sequencing and annotation.</title>
        <authorList>
            <consortium name="The Broad Institute Genomics Platform"/>
            <consortium name="The Broad Institute Genome Sequencing Center for Infectious Disease"/>
            <person name="Wu L."/>
            <person name="Ma J."/>
        </authorList>
    </citation>
    <scope>NUCLEOTIDE SEQUENCE [LARGE SCALE GENOMIC DNA]</scope>
    <source>
        <strain evidence="3">JCM 9458</strain>
    </source>
</reference>
<dbReference type="InterPro" id="IPR000836">
    <property type="entry name" value="PRTase_dom"/>
</dbReference>
<evidence type="ECO:0000256" key="1">
    <source>
        <dbReference type="ARBA" id="ARBA00008007"/>
    </source>
</evidence>
<dbReference type="PANTHER" id="PTHR47505:SF1">
    <property type="entry name" value="DNA UTILIZATION PROTEIN YHGH"/>
    <property type="match status" value="1"/>
</dbReference>
<dbReference type="InterPro" id="IPR029057">
    <property type="entry name" value="PRTase-like"/>
</dbReference>
<evidence type="ECO:0000313" key="2">
    <source>
        <dbReference type="EMBL" id="GAA3391581.1"/>
    </source>
</evidence>
<proteinExistence type="inferred from homology"/>
<dbReference type="PANTHER" id="PTHR47505">
    <property type="entry name" value="DNA UTILIZATION PROTEIN YHGH"/>
    <property type="match status" value="1"/>
</dbReference>
<sequence>MWRYLLDLVLPVRCVACRGPDGPLCSVCARHALHTEPSLVPADDRPGGGVPTRCVAAGAYGGALRSALIAYKERGQRALARPLGARLAEAVAVALVASPPGVRLGGTGSIVLVPVPSSDAAIRARRGDHVVALARFAAVTLRERGFDARVESALTMCRTPADSVGLSAAQRRVNVAGAFAAARARTGARSRLPPGGAIVLVDDIVTTGATLAEAYRAARAGGLPVRAAAVVAATPRPGVGVSAVRDRW</sequence>
<name>A0ABP6T4H9_9ACTN</name>